<evidence type="ECO:0000313" key="2">
    <source>
        <dbReference type="EMBL" id="ARW58497.1"/>
    </source>
</evidence>
<dbReference type="Proteomes" id="UP000226363">
    <property type="component" value="Segment"/>
</dbReference>
<dbReference type="EMBL" id="KY963370">
    <property type="protein sequence ID" value="ARW58497.1"/>
    <property type="molecule type" value="Genomic_DNA"/>
</dbReference>
<name>A0A288WFZ0_9CAUD</name>
<organism evidence="2 3">
    <name type="scientific">Bacillus phage Negev_SA</name>
    <dbReference type="NCBI Taxonomy" id="1983579"/>
    <lineage>
        <taxon>Viruses</taxon>
        <taxon>Duplodnaviria</taxon>
        <taxon>Heunggongvirae</taxon>
        <taxon>Uroviricota</taxon>
        <taxon>Caudoviricetes</taxon>
        <taxon>Wbetavirus</taxon>
        <taxon>Wbetavirus negev</taxon>
    </lineage>
</organism>
<dbReference type="GeneID" id="79587100"/>
<evidence type="ECO:0000313" key="3">
    <source>
        <dbReference type="Proteomes" id="UP000226363"/>
    </source>
</evidence>
<dbReference type="RefSeq" id="YP_010739707.1">
    <property type="nucleotide sequence ID" value="NC_073044.1"/>
</dbReference>
<dbReference type="KEGG" id="vg:79587100"/>
<protein>
    <submittedName>
        <fullName evidence="2">Uncharacterized protein</fullName>
    </submittedName>
</protein>
<feature type="coiled-coil region" evidence="1">
    <location>
        <begin position="3"/>
        <end position="30"/>
    </location>
</feature>
<accession>A0A288WFZ0</accession>
<keyword evidence="1" id="KW-0175">Coiled coil</keyword>
<keyword evidence="3" id="KW-1185">Reference proteome</keyword>
<sequence length="74" mass="8541">MDVQELSRRLENLEYKVLQVETKADVLNRTAIQKGDKIKVVYPHLGIQGEYLVEKIDNGVLELVAEETMKKIQE</sequence>
<proteinExistence type="predicted"/>
<reference evidence="2 3" key="1">
    <citation type="submission" date="2017-04" db="EMBL/GenBank/DDBJ databases">
        <title>Bacillus anthracis phage Complete Genome.</title>
        <authorList>
            <person name="Alkalay S."/>
            <person name="Coppenhagen-Glazer S."/>
            <person name="Hazan R."/>
        </authorList>
    </citation>
    <scope>NUCLEOTIDE SEQUENCE [LARGE SCALE GENOMIC DNA]</scope>
</reference>
<evidence type="ECO:0000256" key="1">
    <source>
        <dbReference type="SAM" id="Coils"/>
    </source>
</evidence>